<evidence type="ECO:0000313" key="2">
    <source>
        <dbReference type="EMBL" id="EMG10425.1"/>
    </source>
</evidence>
<keyword evidence="1" id="KW-0472">Membrane</keyword>
<reference evidence="2 3" key="1">
    <citation type="submission" date="2013-02" db="EMBL/GenBank/DDBJ databases">
        <authorList>
            <person name="Harkins D.M."/>
            <person name="Durkin A.S."/>
            <person name="Brinkac L.M."/>
            <person name="Haft D.H."/>
            <person name="Selengut J.D."/>
            <person name="Sanka R."/>
            <person name="DePew J."/>
            <person name="Purushe J."/>
            <person name="Tulsiani S.M."/>
            <person name="Graham G.C."/>
            <person name="Burns M.-A."/>
            <person name="Dohnt M.F."/>
            <person name="Smythe L.D."/>
            <person name="McKay D.B."/>
            <person name="Craig S.B."/>
            <person name="Vinetz J.M."/>
            <person name="Sutton G.G."/>
            <person name="Nierman W.C."/>
            <person name="Fouts D.E."/>
        </authorList>
    </citation>
    <scope>NUCLEOTIDE SEQUENCE [LARGE SCALE GENOMIC DNA]</scope>
    <source>
        <strain evidence="2 3">LT2186</strain>
    </source>
</reference>
<comment type="caution">
    <text evidence="2">The sequence shown here is derived from an EMBL/GenBank/DDBJ whole genome shotgun (WGS) entry which is preliminary data.</text>
</comment>
<keyword evidence="1" id="KW-0812">Transmembrane</keyword>
<evidence type="ECO:0000313" key="3">
    <source>
        <dbReference type="Proteomes" id="UP000011776"/>
    </source>
</evidence>
<proteinExistence type="predicted"/>
<dbReference type="BioCyc" id="LINT1001599:G11K9-3523-MONOMER"/>
<sequence length="51" mass="5725">MKRKGATLILIAYLIFSTVVLNDILFTLGYISTGYISYIGITVFIFSKLEC</sequence>
<keyword evidence="1" id="KW-1133">Transmembrane helix</keyword>
<dbReference type="EMBL" id="AFME02000257">
    <property type="protein sequence ID" value="EMG10425.1"/>
    <property type="molecule type" value="Genomic_DNA"/>
</dbReference>
<dbReference type="Proteomes" id="UP000011776">
    <property type="component" value="Unassembled WGS sequence"/>
</dbReference>
<organism evidence="2 3">
    <name type="scientific">Leptospira interrogans serovar Grippotyphosa str. LT2186</name>
    <dbReference type="NCBI Taxonomy" id="1001599"/>
    <lineage>
        <taxon>Bacteria</taxon>
        <taxon>Pseudomonadati</taxon>
        <taxon>Spirochaetota</taxon>
        <taxon>Spirochaetia</taxon>
        <taxon>Leptospirales</taxon>
        <taxon>Leptospiraceae</taxon>
        <taxon>Leptospira</taxon>
    </lineage>
</organism>
<evidence type="ECO:0000256" key="1">
    <source>
        <dbReference type="SAM" id="Phobius"/>
    </source>
</evidence>
<accession>M3HCK3</accession>
<protein>
    <submittedName>
        <fullName evidence="2">Uncharacterized protein</fullName>
    </submittedName>
</protein>
<name>M3HCK3_LEPIR</name>
<gene>
    <name evidence="2" type="ORF">LEP1GSC151_5422</name>
</gene>
<feature type="transmembrane region" description="Helical" evidence="1">
    <location>
        <begin position="31"/>
        <end position="49"/>
    </location>
</feature>
<dbReference type="AlphaFoldDB" id="M3HCK3"/>